<reference evidence="1 2" key="1">
    <citation type="submission" date="2020-05" db="EMBL/GenBank/DDBJ databases">
        <title>Identification and distribution of gene clusters putatively required for synthesis of sphingolipid metabolism inhibitors in phylogenetically diverse species of the filamentous fungus Fusarium.</title>
        <authorList>
            <person name="Kim H.-S."/>
            <person name="Busman M."/>
            <person name="Brown D.W."/>
            <person name="Divon H."/>
            <person name="Uhlig S."/>
            <person name="Proctor R.H."/>
        </authorList>
    </citation>
    <scope>NUCLEOTIDE SEQUENCE [LARGE SCALE GENOMIC DNA]</scope>
    <source>
        <strain evidence="1 2">NRRL 25311</strain>
    </source>
</reference>
<dbReference type="Proteomes" id="UP000562682">
    <property type="component" value="Unassembled WGS sequence"/>
</dbReference>
<dbReference type="AlphaFoldDB" id="A0A8H5UFL0"/>
<dbReference type="Gene3D" id="3.10.450.50">
    <property type="match status" value="2"/>
</dbReference>
<proteinExistence type="predicted"/>
<accession>A0A8H5UFL0</accession>
<protein>
    <submittedName>
        <fullName evidence="1">Polyketide cyclase like protein</fullName>
    </submittedName>
</protein>
<organism evidence="1 2">
    <name type="scientific">Fusarium denticulatum</name>
    <dbReference type="NCBI Taxonomy" id="48507"/>
    <lineage>
        <taxon>Eukaryota</taxon>
        <taxon>Fungi</taxon>
        <taxon>Dikarya</taxon>
        <taxon>Ascomycota</taxon>
        <taxon>Pezizomycotina</taxon>
        <taxon>Sordariomycetes</taxon>
        <taxon>Hypocreomycetidae</taxon>
        <taxon>Hypocreales</taxon>
        <taxon>Nectriaceae</taxon>
        <taxon>Fusarium</taxon>
        <taxon>Fusarium fujikuroi species complex</taxon>
    </lineage>
</organism>
<keyword evidence="2" id="KW-1185">Reference proteome</keyword>
<evidence type="ECO:0000313" key="2">
    <source>
        <dbReference type="Proteomes" id="UP000562682"/>
    </source>
</evidence>
<gene>
    <name evidence="1" type="ORF">FDENT_4728</name>
</gene>
<comment type="caution">
    <text evidence="1">The sequence shown here is derived from an EMBL/GenBank/DDBJ whole genome shotgun (WGS) entry which is preliminary data.</text>
</comment>
<evidence type="ECO:0000313" key="1">
    <source>
        <dbReference type="EMBL" id="KAF5688643.1"/>
    </source>
</evidence>
<dbReference type="InterPro" id="IPR032710">
    <property type="entry name" value="NTF2-like_dom_sf"/>
</dbReference>
<dbReference type="EMBL" id="JAAOAK010000115">
    <property type="protein sequence ID" value="KAF5688643.1"/>
    <property type="molecule type" value="Genomic_DNA"/>
</dbReference>
<dbReference type="SUPFAM" id="SSF54427">
    <property type="entry name" value="NTF2-like"/>
    <property type="match status" value="1"/>
</dbReference>
<name>A0A8H5UFL0_9HYPO</name>
<sequence length="279" mass="31129">MAAYDLAATFQAFLDAVNSKNWDQVEERISPTVTATYGEKQESRDELISRFIVSAKEGDQLSADTWTVNQATQSVATRLITSIKNTLEAEGTPSRVWDLVLVFFEEGRISRFYQVASQVSRDPQFGPWAPEITSEPSKNPLSISQIDEEYRKYLYSFNDGTMPAAVLQGWAKEVSVLGNKLPREAVPNLFSKVIVPVIAGLKCEVEEMVIDVRKQQIAVRLAIEGVPENKNLQKDGEGKKVKVYEHAMYGFEEGKIAWVWAAQAYNSTPPSGWEASSVP</sequence>